<comment type="caution">
    <text evidence="7">The sequence shown here is derived from an EMBL/GenBank/DDBJ whole genome shotgun (WGS) entry which is preliminary data.</text>
</comment>
<comment type="similarity">
    <text evidence="1">Belongs to the disease resistance NB-LRR family.</text>
</comment>
<feature type="domain" description="Disease resistance N-terminal" evidence="6">
    <location>
        <begin position="5"/>
        <end position="89"/>
    </location>
</feature>
<dbReference type="GO" id="GO:0006952">
    <property type="term" value="P:defense response"/>
    <property type="evidence" value="ECO:0007669"/>
    <property type="project" value="UniProtKB-KW"/>
</dbReference>
<proteinExistence type="inferred from homology"/>
<gene>
    <name evidence="7" type="ORF">ZIOFF_008775</name>
</gene>
<sequence length="124" mass="13763">MASTVVNLVLEKLGELASSEVSGLLNVGAEIKSLTETLALIQSFLRDADQKPRYEQSNCLQEWMRQIRNSVFEMEDLVDEYAMLLGRASAAGCWKSRLRRIAAFPSRILDHSPSAREAPAGHPC</sequence>
<keyword evidence="5" id="KW-0611">Plant defense</keyword>
<dbReference type="CDD" id="cd14798">
    <property type="entry name" value="RX-CC_like"/>
    <property type="match status" value="1"/>
</dbReference>
<keyword evidence="3" id="KW-0677">Repeat</keyword>
<keyword evidence="4" id="KW-0547">Nucleotide-binding</keyword>
<dbReference type="SUPFAM" id="SSF140125">
    <property type="entry name" value="Rabenosyn-5 Rab-binding domain-like"/>
    <property type="match status" value="1"/>
</dbReference>
<keyword evidence="8" id="KW-1185">Reference proteome</keyword>
<evidence type="ECO:0000256" key="5">
    <source>
        <dbReference type="ARBA" id="ARBA00022821"/>
    </source>
</evidence>
<dbReference type="PANTHER" id="PTHR19338">
    <property type="entry name" value="TRANSLOCASE OF INNER MITOCHONDRIAL MEMBRANE 13 HOMOLOG"/>
    <property type="match status" value="1"/>
</dbReference>
<evidence type="ECO:0000313" key="8">
    <source>
        <dbReference type="Proteomes" id="UP000734854"/>
    </source>
</evidence>
<dbReference type="PANTHER" id="PTHR19338:SF73">
    <property type="entry name" value="DISEASE RESISTANCE PROTEIN RGA2-LIKE"/>
    <property type="match status" value="1"/>
</dbReference>
<dbReference type="AlphaFoldDB" id="A0A8J5LTZ8"/>
<evidence type="ECO:0000256" key="2">
    <source>
        <dbReference type="ARBA" id="ARBA00022614"/>
    </source>
</evidence>
<evidence type="ECO:0000259" key="6">
    <source>
        <dbReference type="Pfam" id="PF18052"/>
    </source>
</evidence>
<accession>A0A8J5LTZ8</accession>
<reference evidence="7 8" key="1">
    <citation type="submission" date="2020-08" db="EMBL/GenBank/DDBJ databases">
        <title>Plant Genome Project.</title>
        <authorList>
            <person name="Zhang R.-G."/>
        </authorList>
    </citation>
    <scope>NUCLEOTIDE SEQUENCE [LARGE SCALE GENOMIC DNA]</scope>
    <source>
        <tissue evidence="7">Rhizome</tissue>
    </source>
</reference>
<keyword evidence="2" id="KW-0433">Leucine-rich repeat</keyword>
<dbReference type="InterPro" id="IPR041118">
    <property type="entry name" value="Rx_N"/>
</dbReference>
<evidence type="ECO:0000256" key="3">
    <source>
        <dbReference type="ARBA" id="ARBA00022737"/>
    </source>
</evidence>
<organism evidence="7 8">
    <name type="scientific">Zingiber officinale</name>
    <name type="common">Ginger</name>
    <name type="synonym">Amomum zingiber</name>
    <dbReference type="NCBI Taxonomy" id="94328"/>
    <lineage>
        <taxon>Eukaryota</taxon>
        <taxon>Viridiplantae</taxon>
        <taxon>Streptophyta</taxon>
        <taxon>Embryophyta</taxon>
        <taxon>Tracheophyta</taxon>
        <taxon>Spermatophyta</taxon>
        <taxon>Magnoliopsida</taxon>
        <taxon>Liliopsida</taxon>
        <taxon>Zingiberales</taxon>
        <taxon>Zingiberaceae</taxon>
        <taxon>Zingiber</taxon>
    </lineage>
</organism>
<dbReference type="EMBL" id="JACMSC010000002">
    <property type="protein sequence ID" value="KAG6534869.1"/>
    <property type="molecule type" value="Genomic_DNA"/>
</dbReference>
<name>A0A8J5LTZ8_ZINOF</name>
<evidence type="ECO:0000256" key="1">
    <source>
        <dbReference type="ARBA" id="ARBA00008894"/>
    </source>
</evidence>
<dbReference type="InterPro" id="IPR038005">
    <property type="entry name" value="RX-like_CC"/>
</dbReference>
<protein>
    <recommendedName>
        <fullName evidence="6">Disease resistance N-terminal domain-containing protein</fullName>
    </recommendedName>
</protein>
<dbReference type="Pfam" id="PF18052">
    <property type="entry name" value="Rx_N"/>
    <property type="match status" value="1"/>
</dbReference>
<evidence type="ECO:0000256" key="4">
    <source>
        <dbReference type="ARBA" id="ARBA00022741"/>
    </source>
</evidence>
<dbReference type="InterPro" id="IPR036531">
    <property type="entry name" value="Rbsn_Rab-bd_sf"/>
</dbReference>
<dbReference type="Gene3D" id="1.20.5.4130">
    <property type="match status" value="1"/>
</dbReference>
<dbReference type="Proteomes" id="UP000734854">
    <property type="component" value="Unassembled WGS sequence"/>
</dbReference>
<dbReference type="GO" id="GO:0000166">
    <property type="term" value="F:nucleotide binding"/>
    <property type="evidence" value="ECO:0007669"/>
    <property type="project" value="UniProtKB-KW"/>
</dbReference>
<evidence type="ECO:0000313" key="7">
    <source>
        <dbReference type="EMBL" id="KAG6534869.1"/>
    </source>
</evidence>